<reference evidence="2 3" key="1">
    <citation type="submission" date="2018-09" db="EMBL/GenBank/DDBJ databases">
        <title>Genomic investigation of the strawberry pathogen Phytophthora fragariae indicates pathogenicity is determined by transcriptional variation in three key races.</title>
        <authorList>
            <person name="Adams T.M."/>
            <person name="Armitage A.D."/>
            <person name="Sobczyk M.K."/>
            <person name="Bates H.J."/>
            <person name="Dunwell J.M."/>
            <person name="Nellist C.F."/>
            <person name="Harrison R.J."/>
        </authorList>
    </citation>
    <scope>NUCLEOTIDE SEQUENCE [LARGE SCALE GENOMIC DNA]</scope>
    <source>
        <strain evidence="2 3">SCRP249</strain>
    </source>
</reference>
<name>A0A6A3G3M0_9STRA</name>
<dbReference type="AlphaFoldDB" id="A0A6A3G3M0"/>
<comment type="caution">
    <text evidence="2">The sequence shown here is derived from an EMBL/GenBank/DDBJ whole genome shotgun (WGS) entry which is preliminary data.</text>
</comment>
<accession>A0A6A3G3M0</accession>
<protein>
    <submittedName>
        <fullName evidence="2">Uncharacterized protein</fullName>
    </submittedName>
</protein>
<evidence type="ECO:0000256" key="1">
    <source>
        <dbReference type="SAM" id="MobiDB-lite"/>
    </source>
</evidence>
<dbReference type="Proteomes" id="UP000429607">
    <property type="component" value="Unassembled WGS sequence"/>
</dbReference>
<sequence>MATYGPYVESVEIDQFKGLGMAQRGAKRAPPASRPSRTK</sequence>
<dbReference type="EMBL" id="QXFV01012945">
    <property type="protein sequence ID" value="KAE8951256.1"/>
    <property type="molecule type" value="Genomic_DNA"/>
</dbReference>
<organism evidence="2 3">
    <name type="scientific">Phytophthora rubi</name>
    <dbReference type="NCBI Taxonomy" id="129364"/>
    <lineage>
        <taxon>Eukaryota</taxon>
        <taxon>Sar</taxon>
        <taxon>Stramenopiles</taxon>
        <taxon>Oomycota</taxon>
        <taxon>Peronosporomycetes</taxon>
        <taxon>Peronosporales</taxon>
        <taxon>Peronosporaceae</taxon>
        <taxon>Phytophthora</taxon>
    </lineage>
</organism>
<evidence type="ECO:0000313" key="3">
    <source>
        <dbReference type="Proteomes" id="UP000429607"/>
    </source>
</evidence>
<gene>
    <name evidence="2" type="ORF">PR001_g33804</name>
</gene>
<feature type="region of interest" description="Disordered" evidence="1">
    <location>
        <begin position="18"/>
        <end position="39"/>
    </location>
</feature>
<proteinExistence type="predicted"/>
<evidence type="ECO:0000313" key="2">
    <source>
        <dbReference type="EMBL" id="KAE8951256.1"/>
    </source>
</evidence>